<evidence type="ECO:0000313" key="3">
    <source>
        <dbReference type="EMBL" id="VIO66615.1"/>
    </source>
</evidence>
<reference evidence="3" key="1">
    <citation type="submission" date="2019-02" db="EMBL/GenBank/DDBJ databases">
        <authorList>
            <person name="Pothier F.J."/>
        </authorList>
    </citation>
    <scope>NUCLEOTIDE SEQUENCE</scope>
    <source>
        <strain evidence="3">CI-1B</strain>
    </source>
</reference>
<gene>
    <name evidence="3" type="primary">paaG_2</name>
    <name evidence="3" type="ORF">CI1B_17380</name>
</gene>
<dbReference type="PANTHER" id="PTHR43459:SF1">
    <property type="entry name" value="EG:BACN32G11.4 PROTEIN"/>
    <property type="match status" value="1"/>
</dbReference>
<accession>A0A508SUF5</accession>
<keyword evidence="4" id="KW-1185">Reference proteome</keyword>
<dbReference type="AlphaFoldDB" id="A0A508SUF5"/>
<dbReference type="InterPro" id="IPR014748">
    <property type="entry name" value="Enoyl-CoA_hydra_C"/>
</dbReference>
<dbReference type="Proteomes" id="UP000328092">
    <property type="component" value="Unassembled WGS sequence"/>
</dbReference>
<keyword evidence="3" id="KW-0413">Isomerase</keyword>
<dbReference type="SUPFAM" id="SSF52096">
    <property type="entry name" value="ClpP/crotonase"/>
    <property type="match status" value="1"/>
</dbReference>
<dbReference type="GO" id="GO:0016853">
    <property type="term" value="F:isomerase activity"/>
    <property type="evidence" value="ECO:0007669"/>
    <property type="project" value="UniProtKB-KW"/>
</dbReference>
<organism evidence="3 4">
    <name type="scientific">Bradyrhizobium ivorense</name>
    <dbReference type="NCBI Taxonomy" id="2511166"/>
    <lineage>
        <taxon>Bacteria</taxon>
        <taxon>Pseudomonadati</taxon>
        <taxon>Pseudomonadota</taxon>
        <taxon>Alphaproteobacteria</taxon>
        <taxon>Hyphomicrobiales</taxon>
        <taxon>Nitrobacteraceae</taxon>
        <taxon>Bradyrhizobium</taxon>
    </lineage>
</organism>
<dbReference type="Gene3D" id="3.90.226.10">
    <property type="entry name" value="2-enoyl-CoA Hydratase, Chain A, domain 1"/>
    <property type="match status" value="1"/>
</dbReference>
<evidence type="ECO:0000256" key="1">
    <source>
        <dbReference type="ARBA" id="ARBA00005254"/>
    </source>
</evidence>
<dbReference type="PROSITE" id="PS00166">
    <property type="entry name" value="ENOYL_COA_HYDRATASE"/>
    <property type="match status" value="1"/>
</dbReference>
<sequence>MRTNNNERQNAMSDSQMVLQSLEQGLLTITMNRPERRNALNPDMTRGLIEAARRAEGDPEVRAVLIRGAGGTFCVGGDVKSMAEGRAPLPFETKMANLRRGMEVSRILHQMPKPVVAQLDGAAAGAGLSIALSCDLRVASASCKITTAFAKVGFSGDYGGTYFLTKMLGSAKARELYLMSPVLSAQEAYNLGMVSKVVPDADIEAEALELARSLAQGPSVALGYIKRNINNAETMTLEACFDGEAIHHSRAGETADHKEAAKAFVEKRKPTFQGQ</sequence>
<comment type="caution">
    <text evidence="3">The sequence shown here is derived from an EMBL/GenBank/DDBJ whole genome shotgun (WGS) entry which is preliminary data.</text>
</comment>
<protein>
    <submittedName>
        <fullName evidence="3">1,2-epoxyphenylacetyl-CoA isomerase</fullName>
        <ecNumber evidence="3">5.3.3.18</ecNumber>
    </submittedName>
</protein>
<evidence type="ECO:0000313" key="4">
    <source>
        <dbReference type="Proteomes" id="UP000328092"/>
    </source>
</evidence>
<dbReference type="InterPro" id="IPR001753">
    <property type="entry name" value="Enoyl-CoA_hydra/iso"/>
</dbReference>
<dbReference type="EC" id="5.3.3.18" evidence="3"/>
<dbReference type="PANTHER" id="PTHR43459">
    <property type="entry name" value="ENOYL-COA HYDRATASE"/>
    <property type="match status" value="1"/>
</dbReference>
<proteinExistence type="inferred from homology"/>
<name>A0A508SUF5_9BRAD</name>
<dbReference type="InterPro" id="IPR029045">
    <property type="entry name" value="ClpP/crotonase-like_dom_sf"/>
</dbReference>
<dbReference type="CDD" id="cd06558">
    <property type="entry name" value="crotonase-like"/>
    <property type="match status" value="1"/>
</dbReference>
<dbReference type="Pfam" id="PF00378">
    <property type="entry name" value="ECH_1"/>
    <property type="match status" value="1"/>
</dbReference>
<dbReference type="Gene3D" id="1.10.12.10">
    <property type="entry name" value="Lyase 2-enoyl-coa Hydratase, Chain A, domain 2"/>
    <property type="match status" value="1"/>
</dbReference>
<dbReference type="EMBL" id="CAADFC020000004">
    <property type="protein sequence ID" value="VIO66615.1"/>
    <property type="molecule type" value="Genomic_DNA"/>
</dbReference>
<comment type="similarity">
    <text evidence="1 2">Belongs to the enoyl-CoA hydratase/isomerase family.</text>
</comment>
<dbReference type="InterPro" id="IPR018376">
    <property type="entry name" value="Enoyl-CoA_hyd/isom_CS"/>
</dbReference>
<evidence type="ECO:0000256" key="2">
    <source>
        <dbReference type="RuleBase" id="RU003707"/>
    </source>
</evidence>